<dbReference type="AlphaFoldDB" id="U3A9M2"/>
<gene>
    <name evidence="1" type="ORF">MBELCI_0396</name>
</gene>
<dbReference type="EMBL" id="BATB01000003">
    <property type="protein sequence ID" value="GAD54344.1"/>
    <property type="molecule type" value="Genomic_DNA"/>
</dbReference>
<dbReference type="STRING" id="1337093.MBELCI_0396"/>
<dbReference type="Proteomes" id="UP000016566">
    <property type="component" value="Unassembled WGS sequence"/>
</dbReference>
<name>U3A9M2_9RHOB</name>
<protein>
    <submittedName>
        <fullName evidence="1">Uncharacterized protein</fullName>
    </submittedName>
</protein>
<proteinExistence type="predicted"/>
<evidence type="ECO:0000313" key="1">
    <source>
        <dbReference type="EMBL" id="GAD54344.1"/>
    </source>
</evidence>
<comment type="caution">
    <text evidence="1">The sequence shown here is derived from an EMBL/GenBank/DDBJ whole genome shotgun (WGS) entry which is preliminary data.</text>
</comment>
<accession>U3A9M2</accession>
<reference evidence="1" key="1">
    <citation type="journal article" date="2013" name="Genome Announc.">
        <title>Draft Genome Sequence of Loktanella cinnabarina LL-001T, Isolated from Deep-Sea Floor Sediment.</title>
        <authorList>
            <person name="Nishi S."/>
            <person name="Tsubouchi T."/>
            <person name="Takaki Y."/>
            <person name="Koyanagi R."/>
            <person name="Satoh N."/>
            <person name="Maruyama T."/>
            <person name="Hatada Y."/>
        </authorList>
    </citation>
    <scope>NUCLEOTIDE SEQUENCE [LARGE SCALE GENOMIC DNA]</scope>
    <source>
        <strain evidence="1">LL-001</strain>
    </source>
</reference>
<sequence length="60" mass="6365">MAAGLPLASQARLIAPEGRPLPQAASAESAMMEMMMRMPVSPSDRPGLTRIAVLLCRGTR</sequence>
<keyword evidence="2" id="KW-1185">Reference proteome</keyword>
<organism evidence="1 2">
    <name type="scientific">Limimaricola cinnabarinus LL-001</name>
    <dbReference type="NCBI Taxonomy" id="1337093"/>
    <lineage>
        <taxon>Bacteria</taxon>
        <taxon>Pseudomonadati</taxon>
        <taxon>Pseudomonadota</taxon>
        <taxon>Alphaproteobacteria</taxon>
        <taxon>Rhodobacterales</taxon>
        <taxon>Paracoccaceae</taxon>
        <taxon>Limimaricola</taxon>
    </lineage>
</organism>
<evidence type="ECO:0000313" key="2">
    <source>
        <dbReference type="Proteomes" id="UP000016566"/>
    </source>
</evidence>